<comment type="caution">
    <text evidence="1">The sequence shown here is derived from an EMBL/GenBank/DDBJ whole genome shotgun (WGS) entry which is preliminary data.</text>
</comment>
<name>A0A5B7JIK0_PORTR</name>
<proteinExistence type="predicted"/>
<accession>A0A5B7JIK0</accession>
<keyword evidence="2" id="KW-1185">Reference proteome</keyword>
<dbReference type="Proteomes" id="UP000324222">
    <property type="component" value="Unassembled WGS sequence"/>
</dbReference>
<gene>
    <name evidence="1" type="ORF">E2C01_091215</name>
</gene>
<sequence length="85" mass="9198">MQSADASLRGEVTVCGGAARYIMDRGGVKGKSFSFLHIPDIVTKCRTTTTLRHPHAPRGKGGVDHHHQHYHHATISTTRAATVVV</sequence>
<organism evidence="1 2">
    <name type="scientific">Portunus trituberculatus</name>
    <name type="common">Swimming crab</name>
    <name type="synonym">Neptunus trituberculatus</name>
    <dbReference type="NCBI Taxonomy" id="210409"/>
    <lineage>
        <taxon>Eukaryota</taxon>
        <taxon>Metazoa</taxon>
        <taxon>Ecdysozoa</taxon>
        <taxon>Arthropoda</taxon>
        <taxon>Crustacea</taxon>
        <taxon>Multicrustacea</taxon>
        <taxon>Malacostraca</taxon>
        <taxon>Eumalacostraca</taxon>
        <taxon>Eucarida</taxon>
        <taxon>Decapoda</taxon>
        <taxon>Pleocyemata</taxon>
        <taxon>Brachyura</taxon>
        <taxon>Eubrachyura</taxon>
        <taxon>Portunoidea</taxon>
        <taxon>Portunidae</taxon>
        <taxon>Portuninae</taxon>
        <taxon>Portunus</taxon>
    </lineage>
</organism>
<reference evidence="1 2" key="1">
    <citation type="submission" date="2019-05" db="EMBL/GenBank/DDBJ databases">
        <title>Another draft genome of Portunus trituberculatus and its Hox gene families provides insights of decapod evolution.</title>
        <authorList>
            <person name="Jeong J.-H."/>
            <person name="Song I."/>
            <person name="Kim S."/>
            <person name="Choi T."/>
            <person name="Kim D."/>
            <person name="Ryu S."/>
            <person name="Kim W."/>
        </authorList>
    </citation>
    <scope>NUCLEOTIDE SEQUENCE [LARGE SCALE GENOMIC DNA]</scope>
    <source>
        <tissue evidence="1">Muscle</tissue>
    </source>
</reference>
<protein>
    <submittedName>
        <fullName evidence="1">Uncharacterized protein</fullName>
    </submittedName>
</protein>
<evidence type="ECO:0000313" key="1">
    <source>
        <dbReference type="EMBL" id="MPC95982.1"/>
    </source>
</evidence>
<dbReference type="EMBL" id="VSRR010104170">
    <property type="protein sequence ID" value="MPC95982.1"/>
    <property type="molecule type" value="Genomic_DNA"/>
</dbReference>
<dbReference type="AlphaFoldDB" id="A0A5B7JIK0"/>
<evidence type="ECO:0000313" key="2">
    <source>
        <dbReference type="Proteomes" id="UP000324222"/>
    </source>
</evidence>